<sequence>MSSALLANKIHAVSLTQVEPHYIPEVLRSTCYTKELRQFFASLENISLYFNDDSIDYLDSVKNCLSTAKRLESLELAVETFEVQTNFTALLSNFWPNLTSISLRFALDYEPFVAFCRKHRNVRSLILKQSALFGGTWEDVVLIMRECFHLRDARIEGLTERDGEFAWIPTNDKLTNTLHLPIVEHYLVHGGANPFRSGALELESLEYL</sequence>
<evidence type="ECO:0000313" key="1">
    <source>
        <dbReference type="EMBL" id="KIM96807.1"/>
    </source>
</evidence>
<reference evidence="1 2" key="1">
    <citation type="submission" date="2014-04" db="EMBL/GenBank/DDBJ databases">
        <authorList>
            <consortium name="DOE Joint Genome Institute"/>
            <person name="Kuo A."/>
            <person name="Martino E."/>
            <person name="Perotto S."/>
            <person name="Kohler A."/>
            <person name="Nagy L.G."/>
            <person name="Floudas D."/>
            <person name="Copeland A."/>
            <person name="Barry K.W."/>
            <person name="Cichocki N."/>
            <person name="Veneault-Fourrey C."/>
            <person name="LaButti K."/>
            <person name="Lindquist E.A."/>
            <person name="Lipzen A."/>
            <person name="Lundell T."/>
            <person name="Morin E."/>
            <person name="Murat C."/>
            <person name="Sun H."/>
            <person name="Tunlid A."/>
            <person name="Henrissat B."/>
            <person name="Grigoriev I.V."/>
            <person name="Hibbett D.S."/>
            <person name="Martin F."/>
            <person name="Nordberg H.P."/>
            <person name="Cantor M.N."/>
            <person name="Hua S.X."/>
        </authorList>
    </citation>
    <scope>NUCLEOTIDE SEQUENCE [LARGE SCALE GENOMIC DNA]</scope>
    <source>
        <strain evidence="1 2">Zn</strain>
    </source>
</reference>
<dbReference type="SUPFAM" id="SSF52047">
    <property type="entry name" value="RNI-like"/>
    <property type="match status" value="1"/>
</dbReference>
<dbReference type="Proteomes" id="UP000054321">
    <property type="component" value="Unassembled WGS sequence"/>
</dbReference>
<dbReference type="Gene3D" id="3.80.10.10">
    <property type="entry name" value="Ribonuclease Inhibitor"/>
    <property type="match status" value="1"/>
</dbReference>
<keyword evidence="2" id="KW-1185">Reference proteome</keyword>
<dbReference type="InterPro" id="IPR032675">
    <property type="entry name" value="LRR_dom_sf"/>
</dbReference>
<evidence type="ECO:0008006" key="3">
    <source>
        <dbReference type="Google" id="ProtNLM"/>
    </source>
</evidence>
<reference evidence="2" key="2">
    <citation type="submission" date="2015-01" db="EMBL/GenBank/DDBJ databases">
        <title>Evolutionary Origins and Diversification of the Mycorrhizal Mutualists.</title>
        <authorList>
            <consortium name="DOE Joint Genome Institute"/>
            <consortium name="Mycorrhizal Genomics Consortium"/>
            <person name="Kohler A."/>
            <person name="Kuo A."/>
            <person name="Nagy L.G."/>
            <person name="Floudas D."/>
            <person name="Copeland A."/>
            <person name="Barry K.W."/>
            <person name="Cichocki N."/>
            <person name="Veneault-Fourrey C."/>
            <person name="LaButti K."/>
            <person name="Lindquist E.A."/>
            <person name="Lipzen A."/>
            <person name="Lundell T."/>
            <person name="Morin E."/>
            <person name="Murat C."/>
            <person name="Riley R."/>
            <person name="Ohm R."/>
            <person name="Sun H."/>
            <person name="Tunlid A."/>
            <person name="Henrissat B."/>
            <person name="Grigoriev I.V."/>
            <person name="Hibbett D.S."/>
            <person name="Martin F."/>
        </authorList>
    </citation>
    <scope>NUCLEOTIDE SEQUENCE [LARGE SCALE GENOMIC DNA]</scope>
    <source>
        <strain evidence="2">Zn</strain>
    </source>
</reference>
<proteinExistence type="predicted"/>
<dbReference type="HOGENOM" id="CLU_1321239_0_0_1"/>
<protein>
    <recommendedName>
        <fullName evidence="3">F-box domain-containing protein</fullName>
    </recommendedName>
</protein>
<organism evidence="1 2">
    <name type="scientific">Oidiodendron maius (strain Zn)</name>
    <dbReference type="NCBI Taxonomy" id="913774"/>
    <lineage>
        <taxon>Eukaryota</taxon>
        <taxon>Fungi</taxon>
        <taxon>Dikarya</taxon>
        <taxon>Ascomycota</taxon>
        <taxon>Pezizomycotina</taxon>
        <taxon>Leotiomycetes</taxon>
        <taxon>Leotiomycetes incertae sedis</taxon>
        <taxon>Myxotrichaceae</taxon>
        <taxon>Oidiodendron</taxon>
    </lineage>
</organism>
<evidence type="ECO:0000313" key="2">
    <source>
        <dbReference type="Proteomes" id="UP000054321"/>
    </source>
</evidence>
<accession>A0A0C3D4G6</accession>
<name>A0A0C3D4G6_OIDMZ</name>
<gene>
    <name evidence="1" type="ORF">OIDMADRAFT_20646</name>
</gene>
<dbReference type="EMBL" id="KN832883">
    <property type="protein sequence ID" value="KIM96807.1"/>
    <property type="molecule type" value="Genomic_DNA"/>
</dbReference>
<dbReference type="InParanoid" id="A0A0C3D4G6"/>
<dbReference type="AlphaFoldDB" id="A0A0C3D4G6"/>